<dbReference type="EMBL" id="JAHCVI010000001">
    <property type="protein sequence ID" value="KAG7290518.1"/>
    <property type="molecule type" value="Genomic_DNA"/>
</dbReference>
<name>A0AAD4EZG9_9PEZI</name>
<protein>
    <submittedName>
        <fullName evidence="2">Uncharacterized protein</fullName>
    </submittedName>
</protein>
<proteinExistence type="predicted"/>
<keyword evidence="3" id="KW-1185">Reference proteome</keyword>
<evidence type="ECO:0000313" key="2">
    <source>
        <dbReference type="EMBL" id="KAG7290518.1"/>
    </source>
</evidence>
<comment type="caution">
    <text evidence="2">The sequence shown here is derived from an EMBL/GenBank/DDBJ whole genome shotgun (WGS) entry which is preliminary data.</text>
</comment>
<dbReference type="Proteomes" id="UP001197093">
    <property type="component" value="Unassembled WGS sequence"/>
</dbReference>
<reference evidence="2" key="1">
    <citation type="submission" date="2023-02" db="EMBL/GenBank/DDBJ databases">
        <authorList>
            <person name="Palmer J.M."/>
        </authorList>
    </citation>
    <scope>NUCLEOTIDE SEQUENCE</scope>
    <source>
        <strain evidence="2">FW57</strain>
    </source>
</reference>
<feature type="region of interest" description="Disordered" evidence="1">
    <location>
        <begin position="19"/>
        <end position="38"/>
    </location>
</feature>
<gene>
    <name evidence="2" type="ORF">NEMBOFW57_000521</name>
</gene>
<evidence type="ECO:0000256" key="1">
    <source>
        <dbReference type="SAM" id="MobiDB-lite"/>
    </source>
</evidence>
<dbReference type="AlphaFoldDB" id="A0AAD4EZG9"/>
<accession>A0AAD4EZG9</accession>
<feature type="region of interest" description="Disordered" evidence="1">
    <location>
        <begin position="97"/>
        <end position="118"/>
    </location>
</feature>
<sequence length="220" mass="23864">MVNSYFKRNHVQRGVYAPLPADPVFTEPPRSTDDSQAHQLDDLEGGQHTQERKATPTHTRTFTSQVVLQILALSLLAFHKVSSDALTGTFLSLGPPPSHPDGPISAGTASQTPPFPHTNRGFGLDTRSIGTIFLTEAIFRVAIQPTAIPWFISKLGTLRAFRCVLGLYPATYLATPFLPTLPRPVGLAVLLLDLWTKVTLSSVGYICSAVLAPLTKVGRH</sequence>
<organism evidence="2 3">
    <name type="scientific">Staphylotrichum longicolle</name>
    <dbReference type="NCBI Taxonomy" id="669026"/>
    <lineage>
        <taxon>Eukaryota</taxon>
        <taxon>Fungi</taxon>
        <taxon>Dikarya</taxon>
        <taxon>Ascomycota</taxon>
        <taxon>Pezizomycotina</taxon>
        <taxon>Sordariomycetes</taxon>
        <taxon>Sordariomycetidae</taxon>
        <taxon>Sordariales</taxon>
        <taxon>Chaetomiaceae</taxon>
        <taxon>Staphylotrichum</taxon>
    </lineage>
</organism>
<evidence type="ECO:0000313" key="3">
    <source>
        <dbReference type="Proteomes" id="UP001197093"/>
    </source>
</evidence>